<reference evidence="13" key="1">
    <citation type="journal article" date="2015" name="MBio">
        <title>Genome-resolved metagenomic analysis reveals roles for candidate phyla and other microbial community members in biogeochemical transformations in oil reservoirs.</title>
        <authorList>
            <person name="Hu P."/>
            <person name="Tom L."/>
            <person name="Singh A."/>
            <person name="Thomas B.C."/>
            <person name="Baker B.J."/>
            <person name="Piceno Y.M."/>
            <person name="Andersen G.L."/>
            <person name="Banfield J.F."/>
        </authorList>
    </citation>
    <scope>NUCLEOTIDE SEQUENCE [LARGE SCALE GENOMIC DNA]</scope>
    <source>
        <strain evidence="12">46_47</strain>
        <strain evidence="13">46_70</strain>
    </source>
</reference>
<dbReference type="GO" id="GO:0019631">
    <property type="term" value="P:quinate catabolic process"/>
    <property type="evidence" value="ECO:0007669"/>
    <property type="project" value="TreeGrafter"/>
</dbReference>
<dbReference type="PANTHER" id="PTHR21272:SF3">
    <property type="entry name" value="CATABOLIC 3-DEHYDROQUINASE"/>
    <property type="match status" value="1"/>
</dbReference>
<protein>
    <recommendedName>
        <fullName evidence="5 7">3-dehydroquinate dehydratase</fullName>
        <shortName evidence="7">3-dehydroquinase</shortName>
        <ecNumber evidence="5 7">4.2.1.10</ecNumber>
    </recommendedName>
    <alternativeName>
        <fullName evidence="7">Type II DHQase</fullName>
    </alternativeName>
</protein>
<dbReference type="PIRSF" id="PIRSF001399">
    <property type="entry name" value="DHquinase_II"/>
    <property type="match status" value="1"/>
</dbReference>
<comment type="similarity">
    <text evidence="3 7">Belongs to the type-II 3-dehydroquinase family.</text>
</comment>
<accession>A0A101I5S3</accession>
<dbReference type="GO" id="GO:0003855">
    <property type="term" value="F:3-dehydroquinate dehydratase activity"/>
    <property type="evidence" value="ECO:0007669"/>
    <property type="project" value="UniProtKB-UniRule"/>
</dbReference>
<feature type="site" description="Transition state stabilizer" evidence="7 10">
    <location>
        <position position="17"/>
    </location>
</feature>
<dbReference type="UniPathway" id="UPA00053">
    <property type="reaction ID" value="UER00086"/>
</dbReference>
<evidence type="ECO:0000256" key="5">
    <source>
        <dbReference type="ARBA" id="ARBA00012060"/>
    </source>
</evidence>
<evidence type="ECO:0000256" key="3">
    <source>
        <dbReference type="ARBA" id="ARBA00011037"/>
    </source>
</evidence>
<proteinExistence type="inferred from homology"/>
<evidence type="ECO:0000256" key="8">
    <source>
        <dbReference type="PIRSR" id="PIRSR001399-1"/>
    </source>
</evidence>
<reference evidence="11 16" key="3">
    <citation type="journal article" date="2018" name="Nat. Biotechnol.">
        <title>A standardized bacterial taxonomy based on genome phylogeny substantially revises the tree of life.</title>
        <authorList>
            <person name="Parks D.H."/>
            <person name="Chuvochina M."/>
            <person name="Waite D.W."/>
            <person name="Rinke C."/>
            <person name="Skarshewski A."/>
            <person name="Chaumeil P.A."/>
            <person name="Hugenholtz P."/>
        </authorList>
    </citation>
    <scope>NUCLEOTIDE SEQUENCE [LARGE SCALE GENOMIC DNA]</scope>
    <source>
        <strain evidence="11">UBA9905</strain>
    </source>
</reference>
<feature type="binding site" evidence="7 9">
    <location>
        <position position="77"/>
    </location>
    <ligand>
        <name>substrate</name>
    </ligand>
</feature>
<dbReference type="EC" id="4.2.1.10" evidence="5 7"/>
<dbReference type="PANTHER" id="PTHR21272">
    <property type="entry name" value="CATABOLIC 3-DEHYDROQUINASE"/>
    <property type="match status" value="1"/>
</dbReference>
<feature type="active site" description="Proton donor" evidence="7 8">
    <location>
        <position position="97"/>
    </location>
</feature>
<dbReference type="PATRIC" id="fig|1236046.5.peg.871"/>
<feature type="binding site" evidence="7 9">
    <location>
        <position position="71"/>
    </location>
    <ligand>
        <name>substrate</name>
    </ligand>
</feature>
<dbReference type="Gene3D" id="3.40.50.9100">
    <property type="entry name" value="Dehydroquinase, class II"/>
    <property type="match status" value="1"/>
</dbReference>
<dbReference type="EMBL" id="LGGH01000109">
    <property type="protein sequence ID" value="KUK67308.1"/>
    <property type="molecule type" value="Genomic_DNA"/>
</dbReference>
<feature type="binding site" evidence="7 9">
    <location>
        <position position="108"/>
    </location>
    <ligand>
        <name>substrate</name>
    </ligand>
</feature>
<keyword evidence="7" id="KW-0028">Amino-acid biosynthesis</keyword>
<evidence type="ECO:0000313" key="12">
    <source>
        <dbReference type="EMBL" id="KUK67308.1"/>
    </source>
</evidence>
<dbReference type="GO" id="GO:0009423">
    <property type="term" value="P:chorismate biosynthetic process"/>
    <property type="evidence" value="ECO:0007669"/>
    <property type="project" value="UniProtKB-UniRule"/>
</dbReference>
<evidence type="ECO:0000313" key="13">
    <source>
        <dbReference type="EMBL" id="KUK89341.1"/>
    </source>
</evidence>
<dbReference type="Proteomes" id="UP000054260">
    <property type="component" value="Unassembled WGS sequence"/>
</dbReference>
<dbReference type="Pfam" id="PF01220">
    <property type="entry name" value="DHquinase_II"/>
    <property type="match status" value="1"/>
</dbReference>
<evidence type="ECO:0000256" key="9">
    <source>
        <dbReference type="PIRSR" id="PIRSR001399-2"/>
    </source>
</evidence>
<evidence type="ECO:0000313" key="15">
    <source>
        <dbReference type="Proteomes" id="UP000055014"/>
    </source>
</evidence>
<feature type="binding site" evidence="7 9">
    <location>
        <begin position="98"/>
        <end position="99"/>
    </location>
    <ligand>
        <name>substrate</name>
    </ligand>
</feature>
<evidence type="ECO:0000256" key="6">
    <source>
        <dbReference type="ARBA" id="ARBA00023239"/>
    </source>
</evidence>
<evidence type="ECO:0000313" key="16">
    <source>
        <dbReference type="Proteomes" id="UP000264215"/>
    </source>
</evidence>
<dbReference type="Proteomes" id="UP000264215">
    <property type="component" value="Unassembled WGS sequence"/>
</dbReference>
<reference evidence="14 15" key="2">
    <citation type="journal article" date="2015" name="MBio">
        <title>Genome-Resolved Metagenomic Analysis Reveals Roles for Candidate Phyla and Other Microbial Community Members in Biogeochemical Transformations in Oil Reservoirs.</title>
        <authorList>
            <person name="Hu P."/>
            <person name="Tom L."/>
            <person name="Singh A."/>
            <person name="Thomas B.C."/>
            <person name="Baker B.J."/>
            <person name="Piceno Y.M."/>
            <person name="Andersen G.L."/>
            <person name="Banfield J.F."/>
        </authorList>
    </citation>
    <scope>NUCLEOTIDE SEQUENCE [LARGE SCALE GENOMIC DNA]</scope>
</reference>
<dbReference type="SUPFAM" id="SSF52304">
    <property type="entry name" value="Type II 3-dehydroquinate dehydratase"/>
    <property type="match status" value="1"/>
</dbReference>
<dbReference type="InterPro" id="IPR001874">
    <property type="entry name" value="DHquinase_II"/>
</dbReference>
<evidence type="ECO:0000256" key="10">
    <source>
        <dbReference type="PIRSR" id="PIRSR001399-3"/>
    </source>
</evidence>
<dbReference type="NCBIfam" id="NF003807">
    <property type="entry name" value="PRK05395.1-4"/>
    <property type="match status" value="1"/>
</dbReference>
<keyword evidence="6 7" id="KW-0456">Lyase</keyword>
<dbReference type="AlphaFoldDB" id="A0A101I5S3"/>
<evidence type="ECO:0000256" key="1">
    <source>
        <dbReference type="ARBA" id="ARBA00001864"/>
    </source>
</evidence>
<dbReference type="GO" id="GO:0008652">
    <property type="term" value="P:amino acid biosynthetic process"/>
    <property type="evidence" value="ECO:0007669"/>
    <property type="project" value="UniProtKB-KW"/>
</dbReference>
<sequence length="150" mass="16673">MKILILNGPNLNMLGMREKSLYGDFTYNELCEAVERKCVESGASSELFQSNHEGELVDRIHSIDYDAVVINAGALTHYSYSLRDALELFRGIKIEVHISNIFAREEFRSKSVISPVCSGTIAGLGLQGYLLAIEYAVSHLNSLTDREATK</sequence>
<dbReference type="EMBL" id="DQBS01000142">
    <property type="protein sequence ID" value="HCO70145.1"/>
    <property type="molecule type" value="Genomic_DNA"/>
</dbReference>
<feature type="active site" description="Proton acceptor" evidence="7 8">
    <location>
        <position position="22"/>
    </location>
</feature>
<evidence type="ECO:0000256" key="4">
    <source>
        <dbReference type="ARBA" id="ARBA00011193"/>
    </source>
</evidence>
<comment type="function">
    <text evidence="7">Catalyzes a trans-dehydration via an enolate intermediate.</text>
</comment>
<feature type="binding site" evidence="7 9">
    <location>
        <position position="84"/>
    </location>
    <ligand>
        <name>substrate</name>
    </ligand>
</feature>
<dbReference type="EMBL" id="LGGW01000098">
    <property type="protein sequence ID" value="KUK89341.1"/>
    <property type="molecule type" value="Genomic_DNA"/>
</dbReference>
<name>A0A101I5S3_9BACT</name>
<dbReference type="InterPro" id="IPR018509">
    <property type="entry name" value="DHquinase_II_CS"/>
</dbReference>
<organism evidence="13 15">
    <name type="scientific">Mesotoga infera</name>
    <dbReference type="NCBI Taxonomy" id="1236046"/>
    <lineage>
        <taxon>Bacteria</taxon>
        <taxon>Thermotogati</taxon>
        <taxon>Thermotogota</taxon>
        <taxon>Thermotogae</taxon>
        <taxon>Kosmotogales</taxon>
        <taxon>Kosmotogaceae</taxon>
        <taxon>Mesotoga</taxon>
    </lineage>
</organism>
<dbReference type="HAMAP" id="MF_00169">
    <property type="entry name" value="AroQ"/>
    <property type="match status" value="1"/>
</dbReference>
<dbReference type="PROSITE" id="PS01029">
    <property type="entry name" value="DEHYDROQUINASE_II"/>
    <property type="match status" value="1"/>
</dbReference>
<evidence type="ECO:0000256" key="2">
    <source>
        <dbReference type="ARBA" id="ARBA00004902"/>
    </source>
</evidence>
<dbReference type="NCBIfam" id="TIGR01088">
    <property type="entry name" value="aroQ"/>
    <property type="match status" value="1"/>
</dbReference>
<gene>
    <name evidence="7 11" type="primary">aroQ</name>
    <name evidence="11" type="ORF">DIT26_06160</name>
    <name evidence="12" type="ORF">XD86_0813</name>
    <name evidence="13" type="ORF">XE02_1074</name>
</gene>
<dbReference type="InterPro" id="IPR036441">
    <property type="entry name" value="DHquinase_II_sf"/>
</dbReference>
<comment type="catalytic activity">
    <reaction evidence="1 7">
        <text>3-dehydroquinate = 3-dehydroshikimate + H2O</text>
        <dbReference type="Rhea" id="RHEA:21096"/>
        <dbReference type="ChEBI" id="CHEBI:15377"/>
        <dbReference type="ChEBI" id="CHEBI:16630"/>
        <dbReference type="ChEBI" id="CHEBI:32364"/>
        <dbReference type="EC" id="4.2.1.10"/>
    </reaction>
</comment>
<comment type="pathway">
    <text evidence="2 7">Metabolic intermediate biosynthesis; chorismate biosynthesis; chorismate from D-erythrose 4-phosphate and phosphoenolpyruvate: step 3/7.</text>
</comment>
<dbReference type="NCBIfam" id="NF003805">
    <property type="entry name" value="PRK05395.1-2"/>
    <property type="match status" value="1"/>
</dbReference>
<evidence type="ECO:0000313" key="11">
    <source>
        <dbReference type="EMBL" id="HCO70145.1"/>
    </source>
</evidence>
<comment type="caution">
    <text evidence="13">The sequence shown here is derived from an EMBL/GenBank/DDBJ whole genome shotgun (WGS) entry which is preliminary data.</text>
</comment>
<dbReference type="GO" id="GO:0009073">
    <property type="term" value="P:aromatic amino acid family biosynthetic process"/>
    <property type="evidence" value="ECO:0007669"/>
    <property type="project" value="UniProtKB-KW"/>
</dbReference>
<evidence type="ECO:0000256" key="7">
    <source>
        <dbReference type="HAMAP-Rule" id="MF_00169"/>
    </source>
</evidence>
<dbReference type="Proteomes" id="UP000055014">
    <property type="component" value="Unassembled WGS sequence"/>
</dbReference>
<comment type="subunit">
    <text evidence="4 7">Homododecamer.</text>
</comment>
<keyword evidence="7" id="KW-0057">Aromatic amino acid biosynthesis</keyword>
<dbReference type="CDD" id="cd00466">
    <property type="entry name" value="DHQase_II"/>
    <property type="match status" value="1"/>
</dbReference>
<evidence type="ECO:0000313" key="14">
    <source>
        <dbReference type="Proteomes" id="UP000054260"/>
    </source>
</evidence>